<evidence type="ECO:0000313" key="2">
    <source>
        <dbReference type="EMBL" id="USV01397.1"/>
    </source>
</evidence>
<keyword evidence="3" id="KW-1185">Reference proteome</keyword>
<proteinExistence type="predicted"/>
<dbReference type="RefSeq" id="WP_234587950.1">
    <property type="nucleotide sequence ID" value="NZ_CAMIPG010000003.1"/>
</dbReference>
<dbReference type="Pfam" id="PF07553">
    <property type="entry name" value="Lipoprotein_Ltp"/>
    <property type="match status" value="2"/>
</dbReference>
<reference evidence="2" key="1">
    <citation type="journal article" date="2022" name="BMC Genomics">
        <title>Genome sequence of the entomopathogenic Serratia entomophila isolate 626 and characterisation of the species specific itaconate degradation pathway.</title>
        <authorList>
            <person name="Vaughan A.L."/>
            <person name="Altermann E."/>
            <person name="Glare T.R."/>
            <person name="Hurst M.R.H."/>
        </authorList>
    </citation>
    <scope>NUCLEOTIDE SEQUENCE</scope>
    <source>
        <strain evidence="2">626</strain>
    </source>
</reference>
<dbReference type="EMBL" id="CP074347">
    <property type="protein sequence ID" value="USV01397.1"/>
    <property type="molecule type" value="Genomic_DNA"/>
</dbReference>
<feature type="domain" description="Putative host cell surface-exposed lipoprotein Ltp-like HTH region" evidence="1">
    <location>
        <begin position="82"/>
        <end position="125"/>
    </location>
</feature>
<dbReference type="GeneID" id="75020670"/>
<dbReference type="InterPro" id="IPR011434">
    <property type="entry name" value="Ltp-like_HTH"/>
</dbReference>
<dbReference type="Gene3D" id="1.10.10.10">
    <property type="entry name" value="Winged helix-like DNA-binding domain superfamily/Winged helix DNA-binding domain"/>
    <property type="match status" value="2"/>
</dbReference>
<protein>
    <submittedName>
        <fullName evidence="2">Ltp family lipoprotein</fullName>
    </submittedName>
</protein>
<accession>A0ABY5CVQ7</accession>
<name>A0ABY5CVQ7_9GAMM</name>
<evidence type="ECO:0000313" key="3">
    <source>
        <dbReference type="Proteomes" id="UP001056873"/>
    </source>
</evidence>
<dbReference type="Proteomes" id="UP001056873">
    <property type="component" value="Chromosome"/>
</dbReference>
<sequence length="132" mass="13984">MDYGDISMNFLKIVLTVALFVAAPTWAGDLTGPQKNAARSAKQYLSVAGFSRNGLIQQLSSDAGDGYEISDATVAVDSLNIDWNQEAVKSAKQYLSMMGFSCKGLIHQLSSSAGDKYTVDQATYGAKQAGGC</sequence>
<keyword evidence="2" id="KW-0449">Lipoprotein</keyword>
<dbReference type="InterPro" id="IPR036388">
    <property type="entry name" value="WH-like_DNA-bd_sf"/>
</dbReference>
<organism evidence="2 3">
    <name type="scientific">Serratia entomophila</name>
    <dbReference type="NCBI Taxonomy" id="42906"/>
    <lineage>
        <taxon>Bacteria</taxon>
        <taxon>Pseudomonadati</taxon>
        <taxon>Pseudomonadota</taxon>
        <taxon>Gammaproteobacteria</taxon>
        <taxon>Enterobacterales</taxon>
        <taxon>Yersiniaceae</taxon>
        <taxon>Serratia</taxon>
    </lineage>
</organism>
<evidence type="ECO:0000259" key="1">
    <source>
        <dbReference type="Pfam" id="PF07553"/>
    </source>
</evidence>
<feature type="domain" description="Putative host cell surface-exposed lipoprotein Ltp-like HTH region" evidence="1">
    <location>
        <begin position="34"/>
        <end position="79"/>
    </location>
</feature>
<gene>
    <name evidence="2" type="ORF">KFQ06_02320</name>
</gene>